<evidence type="ECO:0008006" key="5">
    <source>
        <dbReference type="Google" id="ProtNLM"/>
    </source>
</evidence>
<feature type="transmembrane region" description="Helical" evidence="2">
    <location>
        <begin position="124"/>
        <end position="144"/>
    </location>
</feature>
<gene>
    <name evidence="3" type="ORF">AB0H72_20130</name>
</gene>
<protein>
    <recommendedName>
        <fullName evidence="5">Integral membrane protein</fullName>
    </recommendedName>
</protein>
<dbReference type="Proteomes" id="UP001551658">
    <property type="component" value="Unassembled WGS sequence"/>
</dbReference>
<dbReference type="RefSeq" id="WP_357980811.1">
    <property type="nucleotide sequence ID" value="NZ_JBFAIH010000012.1"/>
</dbReference>
<feature type="transmembrane region" description="Helical" evidence="2">
    <location>
        <begin position="12"/>
        <end position="35"/>
    </location>
</feature>
<evidence type="ECO:0000256" key="2">
    <source>
        <dbReference type="SAM" id="Phobius"/>
    </source>
</evidence>
<organism evidence="3 4">
    <name type="scientific">Nocardia fusca</name>
    <dbReference type="NCBI Taxonomy" id="941183"/>
    <lineage>
        <taxon>Bacteria</taxon>
        <taxon>Bacillati</taxon>
        <taxon>Actinomycetota</taxon>
        <taxon>Actinomycetes</taxon>
        <taxon>Mycobacteriales</taxon>
        <taxon>Nocardiaceae</taxon>
        <taxon>Nocardia</taxon>
    </lineage>
</organism>
<proteinExistence type="predicted"/>
<evidence type="ECO:0000256" key="1">
    <source>
        <dbReference type="SAM" id="MobiDB-lite"/>
    </source>
</evidence>
<feature type="transmembrane region" description="Helical" evidence="2">
    <location>
        <begin position="87"/>
        <end position="109"/>
    </location>
</feature>
<feature type="transmembrane region" description="Helical" evidence="2">
    <location>
        <begin position="55"/>
        <end position="75"/>
    </location>
</feature>
<reference evidence="3 4" key="1">
    <citation type="submission" date="2024-06" db="EMBL/GenBank/DDBJ databases">
        <title>The Natural Products Discovery Center: Release of the First 8490 Sequenced Strains for Exploring Actinobacteria Biosynthetic Diversity.</title>
        <authorList>
            <person name="Kalkreuter E."/>
            <person name="Kautsar S.A."/>
            <person name="Yang D."/>
            <person name="Bader C.D."/>
            <person name="Teijaro C.N."/>
            <person name="Fluegel L."/>
            <person name="Davis C.M."/>
            <person name="Simpson J.R."/>
            <person name="Lauterbach L."/>
            <person name="Steele A.D."/>
            <person name="Gui C."/>
            <person name="Meng S."/>
            <person name="Li G."/>
            <person name="Viehrig K."/>
            <person name="Ye F."/>
            <person name="Su P."/>
            <person name="Kiefer A.F."/>
            <person name="Nichols A."/>
            <person name="Cepeda A.J."/>
            <person name="Yan W."/>
            <person name="Fan B."/>
            <person name="Jiang Y."/>
            <person name="Adhikari A."/>
            <person name="Zheng C.-J."/>
            <person name="Schuster L."/>
            <person name="Cowan T.M."/>
            <person name="Smanski M.J."/>
            <person name="Chevrette M.G."/>
            <person name="De Carvalho L.P.S."/>
            <person name="Shen B."/>
        </authorList>
    </citation>
    <scope>NUCLEOTIDE SEQUENCE [LARGE SCALE GENOMIC DNA]</scope>
    <source>
        <strain evidence="3 4">NPDC050671</strain>
    </source>
</reference>
<comment type="caution">
    <text evidence="3">The sequence shown here is derived from an EMBL/GenBank/DDBJ whole genome shotgun (WGS) entry which is preliminary data.</text>
</comment>
<evidence type="ECO:0000313" key="3">
    <source>
        <dbReference type="EMBL" id="MEV0365008.1"/>
    </source>
</evidence>
<keyword evidence="2" id="KW-0812">Transmembrane</keyword>
<dbReference type="EMBL" id="JBFAIH010000012">
    <property type="protein sequence ID" value="MEV0365008.1"/>
    <property type="molecule type" value="Genomic_DNA"/>
</dbReference>
<feature type="transmembrane region" description="Helical" evidence="2">
    <location>
        <begin position="183"/>
        <end position="203"/>
    </location>
</feature>
<name>A0ABV3FBR3_9NOCA</name>
<keyword evidence="2" id="KW-1133">Transmembrane helix</keyword>
<keyword evidence="2" id="KW-0472">Membrane</keyword>
<feature type="transmembrane region" description="Helical" evidence="2">
    <location>
        <begin position="156"/>
        <end position="177"/>
    </location>
</feature>
<keyword evidence="4" id="KW-1185">Reference proteome</keyword>
<feature type="region of interest" description="Disordered" evidence="1">
    <location>
        <begin position="266"/>
        <end position="310"/>
    </location>
</feature>
<accession>A0ABV3FBR3</accession>
<evidence type="ECO:0000313" key="4">
    <source>
        <dbReference type="Proteomes" id="UP001551658"/>
    </source>
</evidence>
<sequence length="310" mass="34118">MRQWLSEDVIAAGRLPLLCFLVGFITGFLMIRLSVRLIRARVRWWPGNLKSGGVHIHHMVFGVVLVLISGIGMIAGAAGNSTGTASVLAATFGVGAALVLDEFALLYYLRDVYWEEQGRTSVDAVFVALAVTGLLLLGFHPLWLLEINGVRHQPGVGTRLLVAGFAVVNLALAAVVIAKGKIWTGLFGMFFLPLLVVGALRLSRPGAPWARWRYGSRRRLMYRAIVRERRYRRPVIRAKIFVQDLIAGSPDVDHARSAAEVELTRTVVPAPPPPPRQHPLLQDLHLWPPDRRDDADEAEAPAGPVSESDR</sequence>